<dbReference type="InterPro" id="IPR025157">
    <property type="entry name" value="Hemagglutinin_rpt"/>
</dbReference>
<feature type="compositionally biased region" description="Polar residues" evidence="1">
    <location>
        <begin position="3136"/>
        <end position="3147"/>
    </location>
</feature>
<reference evidence="3 4" key="1">
    <citation type="submission" date="2023-02" db="EMBL/GenBank/DDBJ databases">
        <title>Evolution of Hrp T3SS in non-pathogenic Pseudomonas fluorescens.</title>
        <authorList>
            <person name="Liao K."/>
            <person name="Wei H."/>
            <person name="Gu Y."/>
        </authorList>
    </citation>
    <scope>NUCLEOTIDE SEQUENCE [LARGE SCALE GENOMIC DNA]</scope>
    <source>
        <strain evidence="3 4">FP2034</strain>
    </source>
</reference>
<gene>
    <name evidence="3" type="ORF">PSH92_07440</name>
</gene>
<dbReference type="InterPro" id="IPR008638">
    <property type="entry name" value="FhaB/CdiA-like_TPS"/>
</dbReference>
<dbReference type="EMBL" id="CP117451">
    <property type="protein sequence ID" value="WLH02693.1"/>
    <property type="molecule type" value="Genomic_DNA"/>
</dbReference>
<dbReference type="InterPro" id="IPR011050">
    <property type="entry name" value="Pectin_lyase_fold/virulence"/>
</dbReference>
<sequence length="4491" mass="461360">MDDRQYTFLARQPSAALQPREQFWGMPKRGLAFLLANVMFWQPLWAQAEGIVVSAPGTGLDRAGNGVPIVNIAKPNGSGLSHNKFTDYNVGSNGVILNNATSRTQSTQLGGIILGNPNLNGTAAKVILNEVNGGNPSQLRGYTEVAGQSAHVIVANPYGITCNGCGFINTPRATLTTGKPIIENGQVGRYQVDQGSVSIEGAGLNANNVDRFEIITRSARINAEIQAKNLTIVAGRNDVNANTLDATARADDGSAKPELAIDSSALGGMYAGAIKLVGTEAGVGVKLDGKLIASGGDIQLDANGRLSLAETSASGAINVKAASLDARGAVYAGTTLNAQTQGNLSNQQTLAARDSITLNAGGQLSNNGIIEAGVNADNTRNATGDVSVTAQSLNNNGKSIVASRNLTANVTQTLNNQGGTLSAGQTTTIKAGTLDNQNKGRVLSSNTLNITADKLINAQGLVSSNGTLTANVGQLNNSSGELSSLSNVTLRVASLDNVAGLVAAGQMLDINASGQVNNRSGRLSASKSVQLTAASLDNTAGRLLSDGALTASISAQLLNQAGLLSSAGLLTLNAASLDNRQGGVVTTTQAANLNVGTLDNRDGEVSSQGVLALVGTELDNSDSGKLIAYGDLRLTLERLTNQTKGLISTRAALAIDAQRLDNRQGALYAQQGLNLNLGGPLLNAQGSVKSDTTANLKAAEMNNDGGQISSIGALSVDSAGALSNVGGNVIGSDTLLLKAGQVNNAAGRIASAKALDASVTGLDQQNGQLFSNTSLSLDLNHGQLNNQGGLINAPGSLLLKNLAAVNNRDGEISSDQAFSLNATSLDNRAGSIVSQQRLDLVVAQALNNAKGLISANGLNARAASLDNSGGNLGSDADLSVNVEGTLTNLDGEISSAGLTRLNAMALNNSNGQVLGDSALSIDLGGALDNRNGVLGSGKAVAIKAASLNNSNGGQLISDGSLTTRISGLLDNQNQGQVLAKGAIDLQTGHLDNRGGRLAGNDLLTLRSDSLDNRGGSIRADKALQLTVDQLDNRDNGVITGKSSVTFEGSRLDNSAGLLTSVGPLMLKAAEVQNGLGRISSQTDLTAVIDTLQQQGGALVAQGNLSLTGKTLDNRNGGLVGTTKALDLQVGQIDNRAGELSAGLGLKVGGQRLDNSEGGKLIAGTDLEVKVAELINQSKGLLHARGHMSLSGTTLDNSEGVLNSLNGLVITLDNALLNHKGLISSEGELRVGAGSLDNTTGSLSSAALLSIISAGALINQGGSISTDAGLTLESASLDNSQKGLVSGKDATQVTTGVLNNSQGGRLTSGTTLTLNATQVNNAAGRIASSQALTASVTGLDQQQGELFSNTRLSLDLNHGQLNNQGGLINATGALLLSNLKDVNNQGGEISSQQAFTLTTHNLDNSGGKLLSSQGLILRTAQVLNNARGVISAKSMDSRSDSLDNRDGLISSRDRLDLNVATVLDNQRGSLIADGALLLVADRLDNRAGNIAGKTALDATLDSFDNRQGTLISTDALTLKAASLDNRQAGLIGATKALDLDVDDLDNRGGELSGNADVTLVSQNLDNSDGGQVFAGQALKLTADKLLNRTKGLLSAKTGLELDGGSLDNSGGYLISQQNQRIHLSRDLLNTQGQLSSEGTLNVSAANLTNTGGSLSSAADLTVHSRGRLDNQGGELVTDGALLLTSAALDNRQQGNISAKGAINVTTGAFDNSQKGRLNSGSTLNLTAAQVTNQEGGRIGSQGALTASVSGLDQQGGQLFSNTSLSLDMNNGQLNNQGGLINAPGTLLLKNLNGVNNQGGEISSAQAFTLTAKNLTNDGGRLLSNQGLTLRVAQALNNVKGMIGATSVDAHAQSLSNNGGTLTSRGNLLLTVDQQLDNQAQGLISAAQLLTLNSGGLNNQGGSVLAGGALVLNAMALNNSANGLINAQGDLTLQADSLDSSNGGEVSAKGDINLTLAALTQNGGRLLGDKAVTLNLGGHDLNNRNGLITAKGPLTLNGLRDLNNQGGEVSSSQSFTLAGRTLDNTGGKLISSNLLSLNSTSMVNQNGLISGWQGLQVNGSSLDNRNNGTLSSRNGDVGVTLSGALLNSGAGALVGQKKLTVSAASLDNRGGILSSGGDQTLTVTGGLLNNAQGGLIDSGALLVMNAMTLGNAGGTVNAQKALNFTGTSLDNSGGSLIGNAAVTLGLKGALDNHGAKLASAGPLTVQGATAINNQGGQLVSQGEMTLGTGSLDNSNTGTIAAKNALAITASGAVQNHSNGLIYSQTADVALNAASLANGQGEMQGQTGLSLELRAGLDNQGGKLIAQTGDVNLTAANIDNRGGTLASLKDALVARTVGVLRNGFDVNNKGGVIQGQRLDLRALAGLNNNGGRIAAQAGDVVIDTASLNNRSGGLYASGLIKVAGTGASLDNTAGQLAGNAIHLDLDGALTNRGGILESDSTLVVSAASVDNQTGQLRALGGAGKTDFQIGSLFDNRNGKLESANNHLTLSANSFLNSGGQLLHLGDGTFDISLANVTGAGGDIVTRGGLTLKADTWTNTSAIQAGRLTVDVNNFTQTATGQLLASTQLEGKGGNWVNNGLIASDGGMGLQLTGRYSGNGRVTSLGDMTVDAAAIDLSSVASMTGGGTTTIGGHGGLGSLSNYGRLTSAGALNINAGTVNNYGTVAGADGLKLTASTLLNDQGGFLFSGGDMKLRAGSFTNRKSDVYALGNIDVARNDLGGRSALMENDSGTMESGRDFSINADSIINKRGDFKTEAELYSSAIGVRCYSCVTLPASWGDRPDYHFVFEEKYKVKVVEGESSSAASISSGMNLIVKGDYFLNYNSSVSAKNNITIDVSKFENSGTALGDYVSQKYYADQGSSFRDRADRWWDLVNYNIYNDAEYNKNIHFWNVAGVESMVQPKLTVVGNGSGQEPDRYQIFGPAVLELGTSGARIDPVVFGVSQYANGIRTEVPDFIKSATPFNQIVISSTSADNFSPAIIQAGGNVSITATNKITNGVERPFSTGITTSSRNTTTAASGSGKTTVVTLNSQLPPDLAQQQINPLTLPGFSLPTGQNGLFRLSGQGASDAPVSQTPAVSQNWTIGGASVSASNRSTAAPTANVRDIQITDVTQVSAAERQVQLLNRDSGGVTAGASAIQVTAPTDSSTGTPQLPGHSLDGTITRGADIALDTSGTPPIGVSRPTDASVSAPVPVAGQTVARVTGLPSATVTSKPQKYLIETNPVLTDLKSFTSSDYLLTKLGYDADTSAKRLGDGLFEQRLIQQAVVARTGQRFIDGQTSDEAMFKYLMNNAIASKDALNLSVGVTLTAQQVAALTHDIVWLEEHEVNGEKVLVPVLYMAQANNRLAPNGALIAGQNVTLIAGKDLENAGTLRATKNLSASAGENLTNSGLIEAGNRLDLLAGNNIVNKSGGIIAGRDISMNAIVGDIINERTLTTASISNKGHTQRQDYADNASRIEAANDLTMGVGRDVNSVGSVMVSGRDTQIDAGRDVNIVSAQQQTSNTGGTRRSSISQLGSEVDAGRDVTVNAGRDFNAIASQISADRNVALAADENMTISSGANETHSYYKSKKVTAQEDHVKQIGSAISAGGDVKLNAGKDMALISSRINAGDEAYLVAGENLALLAAQDSDYSLYEKKKKGSWGKKQSRRDELTKVTHVGSEITTGGDLTLVSGEDQHYQVAKLNSGNDLTIQSGGSITFEGVKDLQKEDHSKSKSSMAWSSMSGKGHTDETLRQTQMVAAGAITIKAVDGLNIDLKQVNQDTVHQSIKAMVDADPQLAWLAEAEKRGDVDWRQVKEVHDSYKYSHSGMGPAVQMIIAILVVYFTAGAASGLIGTMAGSTAAAGSGTAFAAAGTATASAVAGGAAAGSTVAAGWANVALTAIATGAASNATVSFINNGGNLGAVFKDVTSADALRGYVVSGVTAGLTASIFDKMTNTTTTVEGALPNAGKVVAQGGLSSLEGIGRFGANQLLQNGTSTLLDRALGGDSQFDNALRSSLANTFAAAGFNLVGDLGKKFDLKEGGLAKVGLHAVMGGLAAEAAGGDFKTGALAAGLNETLVDTLAKQYEGMQPEQKQKLLVMNSQLIGVLAAAAAGGNAADLQTGSWAAQNSTQYNRQLHPDEIEFASDKERVKRYAAQNGLTEEKAQQELLRTAAAMVDRGWDSVLTEGKTARAADYLRVELNQYKNDSLFKVSLADYNNERVGLVELFKDKTSLEKMLKNVALVDPLDYRTDARYMREVLDAKGRGSQEGFALAVEGMASGPSKAALWAMGAANCPSCAAADVQEAWNSVLKIPEELRLKGFLDNLHIMQGGGAGVVQSNEASSTAIGIGIGVALEGGLVSGKTPKSTLDGTKGGSPETVTYFRVEGGGSGTQSSQYRISANDDGTITINPGCAGQLCVSVGNAEHATYYLTNRRPDGSVVVFDVDAALHKEIMDRVIPQRPVDGIPRDPDAPKRVDKNQPGYSLELPKMWESLLEKNSSNARVYTQDEFLKEFKQ</sequence>
<dbReference type="Proteomes" id="UP001224838">
    <property type="component" value="Chromosome"/>
</dbReference>
<protein>
    <submittedName>
        <fullName evidence="3">Filamentous hemagglutinin N-terminal domain-containing protein</fullName>
    </submittedName>
</protein>
<evidence type="ECO:0000259" key="2">
    <source>
        <dbReference type="SMART" id="SM00912"/>
    </source>
</evidence>
<dbReference type="InterPro" id="IPR010069">
    <property type="entry name" value="CdiA_FHA1_rpt"/>
</dbReference>
<dbReference type="RefSeq" id="WP_305470193.1">
    <property type="nucleotide sequence ID" value="NZ_CP117451.1"/>
</dbReference>
<dbReference type="NCBIfam" id="TIGR01901">
    <property type="entry name" value="adhes_NPXG"/>
    <property type="match status" value="1"/>
</dbReference>
<organism evidence="3 4">
    <name type="scientific">Pseudomonas beijingensis</name>
    <dbReference type="NCBI Taxonomy" id="2954101"/>
    <lineage>
        <taxon>Bacteria</taxon>
        <taxon>Pseudomonadati</taxon>
        <taxon>Pseudomonadota</taxon>
        <taxon>Gammaproteobacteria</taxon>
        <taxon>Pseudomonadales</taxon>
        <taxon>Pseudomonadaceae</taxon>
        <taxon>Pseudomonas</taxon>
    </lineage>
</organism>
<dbReference type="Gene3D" id="2.160.20.10">
    <property type="entry name" value="Single-stranded right-handed beta-helix, Pectin lyase-like"/>
    <property type="match status" value="1"/>
</dbReference>
<feature type="region of interest" description="Disordered" evidence="1">
    <location>
        <begin position="2999"/>
        <end position="3019"/>
    </location>
</feature>
<feature type="compositionally biased region" description="Polar residues" evidence="1">
    <location>
        <begin position="3493"/>
        <end position="3512"/>
    </location>
</feature>
<evidence type="ECO:0000313" key="4">
    <source>
        <dbReference type="Proteomes" id="UP001224838"/>
    </source>
</evidence>
<dbReference type="NCBIfam" id="TIGR01731">
    <property type="entry name" value="fil_hemag_20aa"/>
    <property type="match status" value="59"/>
</dbReference>
<dbReference type="InterPro" id="IPR008619">
    <property type="entry name" value="Filamentous_hemagglutn_rpt"/>
</dbReference>
<proteinExistence type="predicted"/>
<feature type="region of interest" description="Disordered" evidence="1">
    <location>
        <begin position="3493"/>
        <end position="3514"/>
    </location>
</feature>
<feature type="region of interest" description="Disordered" evidence="1">
    <location>
        <begin position="4437"/>
        <end position="4457"/>
    </location>
</feature>
<evidence type="ECO:0000256" key="1">
    <source>
        <dbReference type="SAM" id="MobiDB-lite"/>
    </source>
</evidence>
<dbReference type="Pfam" id="PF05594">
    <property type="entry name" value="Fil_haemagg"/>
    <property type="match status" value="25"/>
</dbReference>
<feature type="compositionally biased region" description="Low complexity" evidence="1">
    <location>
        <begin position="3000"/>
        <end position="3019"/>
    </location>
</feature>
<feature type="region of interest" description="Disordered" evidence="1">
    <location>
        <begin position="3136"/>
        <end position="3185"/>
    </location>
</feature>
<feature type="compositionally biased region" description="Basic and acidic residues" evidence="1">
    <location>
        <begin position="4441"/>
        <end position="4453"/>
    </location>
</feature>
<name>A0ABY9FGY5_9PSED</name>
<keyword evidence="4" id="KW-1185">Reference proteome</keyword>
<evidence type="ECO:0000313" key="3">
    <source>
        <dbReference type="EMBL" id="WLH02693.1"/>
    </source>
</evidence>
<dbReference type="SUPFAM" id="SSF51126">
    <property type="entry name" value="Pectin lyase-like"/>
    <property type="match status" value="1"/>
</dbReference>
<dbReference type="InterPro" id="IPR012334">
    <property type="entry name" value="Pectin_lyas_fold"/>
</dbReference>
<dbReference type="Pfam" id="PF05860">
    <property type="entry name" value="TPS"/>
    <property type="match status" value="1"/>
</dbReference>
<dbReference type="Pfam" id="PF13332">
    <property type="entry name" value="Fil_haemagg_2"/>
    <property type="match status" value="2"/>
</dbReference>
<accession>A0ABY9FGY5</accession>
<feature type="domain" description="Filamentous haemagglutinin FhaB/tRNA nuclease CdiA-like TPS" evidence="2">
    <location>
        <begin position="64"/>
        <end position="185"/>
    </location>
</feature>
<dbReference type="SMART" id="SM00912">
    <property type="entry name" value="Haemagg_act"/>
    <property type="match status" value="1"/>
</dbReference>